<accession>A0A0D0CY29</accession>
<dbReference type="HOGENOM" id="CLU_125777_1_1_1"/>
<evidence type="ECO:0000313" key="2">
    <source>
        <dbReference type="EMBL" id="KIK76116.1"/>
    </source>
</evidence>
<dbReference type="AlphaFoldDB" id="A0A0D0CY29"/>
<name>A0A0D0CY29_9AGAM</name>
<dbReference type="InParanoid" id="A0A0D0CY29"/>
<feature type="compositionally biased region" description="Polar residues" evidence="1">
    <location>
        <begin position="7"/>
        <end position="17"/>
    </location>
</feature>
<sequence length="85" mass="8391">ANHEAADTSNPNTTCAGTTKPAGTSYGLPNGSKEVEGGKGGQRDERARGSVAPSSNGENAIPDSTPPPSTASRHAPNDDTTAATG</sequence>
<feature type="non-terminal residue" evidence="2">
    <location>
        <position position="85"/>
    </location>
</feature>
<protein>
    <submittedName>
        <fullName evidence="2">Uncharacterized protein</fullName>
    </submittedName>
</protein>
<gene>
    <name evidence="2" type="ORF">PAXRUDRAFT_49920</name>
</gene>
<dbReference type="Proteomes" id="UP000054538">
    <property type="component" value="Unassembled WGS sequence"/>
</dbReference>
<evidence type="ECO:0000256" key="1">
    <source>
        <dbReference type="SAM" id="MobiDB-lite"/>
    </source>
</evidence>
<proteinExistence type="predicted"/>
<reference evidence="2 3" key="1">
    <citation type="submission" date="2014-04" db="EMBL/GenBank/DDBJ databases">
        <authorList>
            <consortium name="DOE Joint Genome Institute"/>
            <person name="Kuo A."/>
            <person name="Kohler A."/>
            <person name="Jargeat P."/>
            <person name="Nagy L.G."/>
            <person name="Floudas D."/>
            <person name="Copeland A."/>
            <person name="Barry K.W."/>
            <person name="Cichocki N."/>
            <person name="Veneault-Fourrey C."/>
            <person name="LaButti K."/>
            <person name="Lindquist E.A."/>
            <person name="Lipzen A."/>
            <person name="Lundell T."/>
            <person name="Morin E."/>
            <person name="Murat C."/>
            <person name="Sun H."/>
            <person name="Tunlid A."/>
            <person name="Henrissat B."/>
            <person name="Grigoriev I.V."/>
            <person name="Hibbett D.S."/>
            <person name="Martin F."/>
            <person name="Nordberg H.P."/>
            <person name="Cantor M.N."/>
            <person name="Hua S.X."/>
        </authorList>
    </citation>
    <scope>NUCLEOTIDE SEQUENCE [LARGE SCALE GENOMIC DNA]</scope>
    <source>
        <strain evidence="2 3">Ve08.2h10</strain>
    </source>
</reference>
<reference evidence="3" key="2">
    <citation type="submission" date="2015-01" db="EMBL/GenBank/DDBJ databases">
        <title>Evolutionary Origins and Diversification of the Mycorrhizal Mutualists.</title>
        <authorList>
            <consortium name="DOE Joint Genome Institute"/>
            <consortium name="Mycorrhizal Genomics Consortium"/>
            <person name="Kohler A."/>
            <person name="Kuo A."/>
            <person name="Nagy L.G."/>
            <person name="Floudas D."/>
            <person name="Copeland A."/>
            <person name="Barry K.W."/>
            <person name="Cichocki N."/>
            <person name="Veneault-Fourrey C."/>
            <person name="LaButti K."/>
            <person name="Lindquist E.A."/>
            <person name="Lipzen A."/>
            <person name="Lundell T."/>
            <person name="Morin E."/>
            <person name="Murat C."/>
            <person name="Riley R."/>
            <person name="Ohm R."/>
            <person name="Sun H."/>
            <person name="Tunlid A."/>
            <person name="Henrissat B."/>
            <person name="Grigoriev I.V."/>
            <person name="Hibbett D.S."/>
            <person name="Martin F."/>
        </authorList>
    </citation>
    <scope>NUCLEOTIDE SEQUENCE [LARGE SCALE GENOMIC DNA]</scope>
    <source>
        <strain evidence="3">Ve08.2h10</strain>
    </source>
</reference>
<dbReference type="OrthoDB" id="10549438at2759"/>
<feature type="compositionally biased region" description="Basic and acidic residues" evidence="1">
    <location>
        <begin position="33"/>
        <end position="48"/>
    </location>
</feature>
<keyword evidence="3" id="KW-1185">Reference proteome</keyword>
<organism evidence="2 3">
    <name type="scientific">Paxillus rubicundulus Ve08.2h10</name>
    <dbReference type="NCBI Taxonomy" id="930991"/>
    <lineage>
        <taxon>Eukaryota</taxon>
        <taxon>Fungi</taxon>
        <taxon>Dikarya</taxon>
        <taxon>Basidiomycota</taxon>
        <taxon>Agaricomycotina</taxon>
        <taxon>Agaricomycetes</taxon>
        <taxon>Agaricomycetidae</taxon>
        <taxon>Boletales</taxon>
        <taxon>Paxilineae</taxon>
        <taxon>Paxillaceae</taxon>
        <taxon>Paxillus</taxon>
    </lineage>
</organism>
<feature type="region of interest" description="Disordered" evidence="1">
    <location>
        <begin position="1"/>
        <end position="85"/>
    </location>
</feature>
<evidence type="ECO:0000313" key="3">
    <source>
        <dbReference type="Proteomes" id="UP000054538"/>
    </source>
</evidence>
<dbReference type="EMBL" id="KN827664">
    <property type="protein sequence ID" value="KIK76116.1"/>
    <property type="molecule type" value="Genomic_DNA"/>
</dbReference>
<feature type="non-terminal residue" evidence="2">
    <location>
        <position position="1"/>
    </location>
</feature>